<evidence type="ECO:0000256" key="11">
    <source>
        <dbReference type="ARBA" id="ARBA00022989"/>
    </source>
</evidence>
<accession>A0A1D8GQ94</accession>
<keyword evidence="4" id="KW-1003">Cell membrane</keyword>
<dbReference type="GO" id="GO:0005886">
    <property type="term" value="C:plasma membrane"/>
    <property type="evidence" value="ECO:0007669"/>
    <property type="project" value="UniProtKB-SubCell"/>
</dbReference>
<keyword evidence="11 14" id="KW-1133">Transmembrane helix</keyword>
<dbReference type="PRINTS" id="PR00344">
    <property type="entry name" value="BCTRLSENSOR"/>
</dbReference>
<dbReference type="Gene3D" id="1.10.287.130">
    <property type="match status" value="1"/>
</dbReference>
<dbReference type="SUPFAM" id="SSF47384">
    <property type="entry name" value="Homodimeric domain of signal transducing histidine kinase"/>
    <property type="match status" value="1"/>
</dbReference>
<protein>
    <recommendedName>
        <fullName evidence="3">histidine kinase</fullName>
        <ecNumber evidence="3">2.7.13.3</ecNumber>
    </recommendedName>
</protein>
<evidence type="ECO:0000256" key="3">
    <source>
        <dbReference type="ARBA" id="ARBA00012438"/>
    </source>
</evidence>
<feature type="domain" description="Histidine kinase" evidence="15">
    <location>
        <begin position="263"/>
        <end position="482"/>
    </location>
</feature>
<keyword evidence="5" id="KW-0597">Phosphoprotein</keyword>
<evidence type="ECO:0000313" key="17">
    <source>
        <dbReference type="EMBL" id="AOT73028.1"/>
    </source>
</evidence>
<dbReference type="EC" id="2.7.13.3" evidence="3"/>
<dbReference type="InterPro" id="IPR050398">
    <property type="entry name" value="HssS/ArlS-like"/>
</dbReference>
<dbReference type="PANTHER" id="PTHR45528">
    <property type="entry name" value="SENSOR HISTIDINE KINASE CPXA"/>
    <property type="match status" value="1"/>
</dbReference>
<evidence type="ECO:0000256" key="13">
    <source>
        <dbReference type="ARBA" id="ARBA00023136"/>
    </source>
</evidence>
<evidence type="ECO:0000256" key="1">
    <source>
        <dbReference type="ARBA" id="ARBA00000085"/>
    </source>
</evidence>
<comment type="subcellular location">
    <subcellularLocation>
        <location evidence="2">Cell membrane</location>
        <topology evidence="2">Multi-pass membrane protein</topology>
    </subcellularLocation>
</comment>
<feature type="domain" description="HAMP" evidence="16">
    <location>
        <begin position="196"/>
        <end position="248"/>
    </location>
</feature>
<evidence type="ECO:0000259" key="16">
    <source>
        <dbReference type="PROSITE" id="PS50885"/>
    </source>
</evidence>
<keyword evidence="12" id="KW-0902">Two-component regulatory system</keyword>
<evidence type="ECO:0000256" key="7">
    <source>
        <dbReference type="ARBA" id="ARBA00022692"/>
    </source>
</evidence>
<evidence type="ECO:0000259" key="15">
    <source>
        <dbReference type="PROSITE" id="PS50109"/>
    </source>
</evidence>
<dbReference type="CDD" id="cd06225">
    <property type="entry name" value="HAMP"/>
    <property type="match status" value="1"/>
</dbReference>
<dbReference type="Pfam" id="PF00672">
    <property type="entry name" value="HAMP"/>
    <property type="match status" value="1"/>
</dbReference>
<evidence type="ECO:0000256" key="4">
    <source>
        <dbReference type="ARBA" id="ARBA00022475"/>
    </source>
</evidence>
<evidence type="ECO:0000256" key="5">
    <source>
        <dbReference type="ARBA" id="ARBA00022553"/>
    </source>
</evidence>
<keyword evidence="6" id="KW-0808">Transferase</keyword>
<keyword evidence="10" id="KW-0067">ATP-binding</keyword>
<keyword evidence="8" id="KW-0547">Nucleotide-binding</keyword>
<organism evidence="17 18">
    <name type="scientific">Geosporobacter ferrireducens</name>
    <dbReference type="NCBI Taxonomy" id="1424294"/>
    <lineage>
        <taxon>Bacteria</taxon>
        <taxon>Bacillati</taxon>
        <taxon>Bacillota</taxon>
        <taxon>Clostridia</taxon>
        <taxon>Peptostreptococcales</taxon>
        <taxon>Thermotaleaceae</taxon>
        <taxon>Geosporobacter</taxon>
    </lineage>
</organism>
<dbReference type="FunFam" id="3.30.565.10:FF:000006">
    <property type="entry name" value="Sensor histidine kinase WalK"/>
    <property type="match status" value="1"/>
</dbReference>
<dbReference type="InterPro" id="IPR003661">
    <property type="entry name" value="HisK_dim/P_dom"/>
</dbReference>
<dbReference type="InterPro" id="IPR003660">
    <property type="entry name" value="HAMP_dom"/>
</dbReference>
<gene>
    <name evidence="17" type="ORF">Gferi_07225</name>
</gene>
<evidence type="ECO:0000256" key="9">
    <source>
        <dbReference type="ARBA" id="ARBA00022777"/>
    </source>
</evidence>
<name>A0A1D8GQ94_9FIRM</name>
<dbReference type="Pfam" id="PF02518">
    <property type="entry name" value="HATPase_c"/>
    <property type="match status" value="1"/>
</dbReference>
<keyword evidence="18" id="KW-1185">Reference proteome</keyword>
<dbReference type="Gene3D" id="3.30.565.10">
    <property type="entry name" value="Histidine kinase-like ATPase, C-terminal domain"/>
    <property type="match status" value="1"/>
</dbReference>
<sequence>MTIKKRLGLSYAAMLIIPIVLTTIAGMMLNSLFLSEGGYQILKHKNPVEVLLDLSQRVSWMVNSQILDHPDKFMEASYIEKMQNEIGFKNAGLIVRKDNDILYVPKFLENKQAQIQLMPFKGITTDEMNALNKQQDIIYVRLQDFYFSDRSEGSVYLAFDTVPLEAEYFKLRSIFIIFAILSMIIANGILTLLVYHSIMKPLKELEHASNAIKEGNFNYRIKNVFNDEFGAVISSFEGMREQLKKSLQVQHQYEENRKILLTHISHDLKTPITSIKGYIEGIRDGVADTPEKMKKYIDTIYRKAGDMNELIDNLFLFSKLDLQKYHFDFKIFDIVHYIKDMGEELQFDLQKKAVVLDLEYPDKEISVIGDGNNLRRVILNIIDNAIKYAGQDQIHIFIRIKELQDHVLLEFKDNGKGISKEAQSYVFDEFYRADPSRNMNTYGSGLGLAIIKKIIEEHGGKVWIESEIHCGTSIFFTLRKVTKEGVI</sequence>
<comment type="catalytic activity">
    <reaction evidence="1">
        <text>ATP + protein L-histidine = ADP + protein N-phospho-L-histidine.</text>
        <dbReference type="EC" id="2.7.13.3"/>
    </reaction>
</comment>
<dbReference type="AlphaFoldDB" id="A0A1D8GQ94"/>
<dbReference type="Pfam" id="PF00512">
    <property type="entry name" value="HisKA"/>
    <property type="match status" value="1"/>
</dbReference>
<dbReference type="SUPFAM" id="SSF55874">
    <property type="entry name" value="ATPase domain of HSP90 chaperone/DNA topoisomerase II/histidine kinase"/>
    <property type="match status" value="1"/>
</dbReference>
<evidence type="ECO:0000256" key="6">
    <source>
        <dbReference type="ARBA" id="ARBA00022679"/>
    </source>
</evidence>
<dbReference type="SMART" id="SM00387">
    <property type="entry name" value="HATPase_c"/>
    <property type="match status" value="1"/>
</dbReference>
<reference evidence="17 18" key="1">
    <citation type="submission" date="2016-09" db="EMBL/GenBank/DDBJ databases">
        <title>Genomic analysis reveals versatility of anaerobic energy metabolism of Geosporobacter ferrireducens IRF9 of phylum Firmicutes.</title>
        <authorList>
            <person name="Kim S.-J."/>
        </authorList>
    </citation>
    <scope>NUCLEOTIDE SEQUENCE [LARGE SCALE GENOMIC DNA]</scope>
    <source>
        <strain evidence="17 18">IRF9</strain>
    </source>
</reference>
<dbReference type="InterPro" id="IPR036097">
    <property type="entry name" value="HisK_dim/P_sf"/>
</dbReference>
<proteinExistence type="predicted"/>
<dbReference type="CDD" id="cd00082">
    <property type="entry name" value="HisKA"/>
    <property type="match status" value="1"/>
</dbReference>
<dbReference type="GO" id="GO:0005524">
    <property type="term" value="F:ATP binding"/>
    <property type="evidence" value="ECO:0007669"/>
    <property type="project" value="UniProtKB-KW"/>
</dbReference>
<dbReference type="KEGG" id="gfe:Gferi_07225"/>
<feature type="transmembrane region" description="Helical" evidence="14">
    <location>
        <begin position="12"/>
        <end position="33"/>
    </location>
</feature>
<dbReference type="Gene3D" id="6.10.340.10">
    <property type="match status" value="1"/>
</dbReference>
<dbReference type="EMBL" id="CP017269">
    <property type="protein sequence ID" value="AOT73028.1"/>
    <property type="molecule type" value="Genomic_DNA"/>
</dbReference>
<keyword evidence="13 14" id="KW-0472">Membrane</keyword>
<evidence type="ECO:0000256" key="12">
    <source>
        <dbReference type="ARBA" id="ARBA00023012"/>
    </source>
</evidence>
<keyword evidence="7 14" id="KW-0812">Transmembrane</keyword>
<dbReference type="SMART" id="SM00388">
    <property type="entry name" value="HisKA"/>
    <property type="match status" value="1"/>
</dbReference>
<dbReference type="CDD" id="cd00075">
    <property type="entry name" value="HATPase"/>
    <property type="match status" value="1"/>
</dbReference>
<dbReference type="InterPro" id="IPR036890">
    <property type="entry name" value="HATPase_C_sf"/>
</dbReference>
<dbReference type="PROSITE" id="PS50885">
    <property type="entry name" value="HAMP"/>
    <property type="match status" value="1"/>
</dbReference>
<evidence type="ECO:0000256" key="14">
    <source>
        <dbReference type="SAM" id="Phobius"/>
    </source>
</evidence>
<dbReference type="PROSITE" id="PS50109">
    <property type="entry name" value="HIS_KIN"/>
    <property type="match status" value="1"/>
</dbReference>
<dbReference type="PANTHER" id="PTHR45528:SF1">
    <property type="entry name" value="SENSOR HISTIDINE KINASE CPXA"/>
    <property type="match status" value="1"/>
</dbReference>
<dbReference type="SUPFAM" id="SSF158472">
    <property type="entry name" value="HAMP domain-like"/>
    <property type="match status" value="1"/>
</dbReference>
<evidence type="ECO:0000313" key="18">
    <source>
        <dbReference type="Proteomes" id="UP000095743"/>
    </source>
</evidence>
<dbReference type="InterPro" id="IPR004358">
    <property type="entry name" value="Sig_transdc_His_kin-like_C"/>
</dbReference>
<dbReference type="SMART" id="SM00304">
    <property type="entry name" value="HAMP"/>
    <property type="match status" value="1"/>
</dbReference>
<feature type="transmembrane region" description="Helical" evidence="14">
    <location>
        <begin position="174"/>
        <end position="195"/>
    </location>
</feature>
<dbReference type="InterPro" id="IPR005467">
    <property type="entry name" value="His_kinase_dom"/>
</dbReference>
<dbReference type="InterPro" id="IPR003594">
    <property type="entry name" value="HATPase_dom"/>
</dbReference>
<dbReference type="Proteomes" id="UP000095743">
    <property type="component" value="Chromosome"/>
</dbReference>
<evidence type="ECO:0000256" key="8">
    <source>
        <dbReference type="ARBA" id="ARBA00022741"/>
    </source>
</evidence>
<dbReference type="STRING" id="1424294.Gferi_07225"/>
<evidence type="ECO:0000256" key="10">
    <source>
        <dbReference type="ARBA" id="ARBA00022840"/>
    </source>
</evidence>
<keyword evidence="9" id="KW-0418">Kinase</keyword>
<evidence type="ECO:0000256" key="2">
    <source>
        <dbReference type="ARBA" id="ARBA00004651"/>
    </source>
</evidence>
<dbReference type="GO" id="GO:0000155">
    <property type="term" value="F:phosphorelay sensor kinase activity"/>
    <property type="evidence" value="ECO:0007669"/>
    <property type="project" value="InterPro"/>
</dbReference>